<organism evidence="10 11">
    <name type="scientific">Tomitella cavernea</name>
    <dbReference type="NCBI Taxonomy" id="1387982"/>
    <lineage>
        <taxon>Bacteria</taxon>
        <taxon>Bacillati</taxon>
        <taxon>Actinomycetota</taxon>
        <taxon>Actinomycetes</taxon>
        <taxon>Mycobacteriales</taxon>
        <taxon>Tomitella</taxon>
    </lineage>
</organism>
<comment type="catalytic activity">
    <reaction evidence="7">
        <text>(6S)-5,6,7,8-tetrahydrofolate + NADP(+) = 7,8-dihydrofolate + NADPH + H(+)</text>
        <dbReference type="Rhea" id="RHEA:15009"/>
        <dbReference type="ChEBI" id="CHEBI:15378"/>
        <dbReference type="ChEBI" id="CHEBI:57451"/>
        <dbReference type="ChEBI" id="CHEBI:57453"/>
        <dbReference type="ChEBI" id="CHEBI:57783"/>
        <dbReference type="ChEBI" id="CHEBI:58349"/>
        <dbReference type="EC" id="1.5.1.3"/>
    </reaction>
</comment>
<keyword evidence="6 7" id="KW-0560">Oxidoreductase</keyword>
<dbReference type="Proteomes" id="UP001500839">
    <property type="component" value="Unassembled WGS sequence"/>
</dbReference>
<keyword evidence="11" id="KW-1185">Reference proteome</keyword>
<gene>
    <name evidence="10" type="primary">dfrA</name>
    <name evidence="10" type="ORF">GCM10023353_13940</name>
</gene>
<dbReference type="InterPro" id="IPR001796">
    <property type="entry name" value="DHFR_dom"/>
</dbReference>
<evidence type="ECO:0000256" key="1">
    <source>
        <dbReference type="ARBA" id="ARBA00004903"/>
    </source>
</evidence>
<keyword evidence="5 7" id="KW-0521">NADP</keyword>
<sequence length="184" mass="19612">MLGMIWAQTRGGVIGAGGTMPWHLPEDLAHFKAVTAGHPVIMGRATWDSLPPRFRPLPGRRNIVVTRDLGWWADGATAVHSTSEALVQARSSASPEAWVTGGAQIYSALLPHADLCAVTDIDVDVAGDTLAPLLDAQWVDVAPAEWQVSARSGLRYRFRTLRRQAPGDAAAGASFPDADPPDAE</sequence>
<dbReference type="PANTHER" id="PTHR48069">
    <property type="entry name" value="DIHYDROFOLATE REDUCTASE"/>
    <property type="match status" value="1"/>
</dbReference>
<feature type="domain" description="DHFR" evidence="9">
    <location>
        <begin position="1"/>
        <end position="163"/>
    </location>
</feature>
<evidence type="ECO:0000256" key="8">
    <source>
        <dbReference type="RuleBase" id="RU004474"/>
    </source>
</evidence>
<dbReference type="PROSITE" id="PS51330">
    <property type="entry name" value="DHFR_2"/>
    <property type="match status" value="1"/>
</dbReference>
<evidence type="ECO:0000256" key="7">
    <source>
        <dbReference type="PIRNR" id="PIRNR000194"/>
    </source>
</evidence>
<dbReference type="CDD" id="cd00209">
    <property type="entry name" value="DHFR"/>
    <property type="match status" value="1"/>
</dbReference>
<protein>
    <recommendedName>
        <fullName evidence="3 7">Dihydrofolate reductase</fullName>
        <ecNumber evidence="3 7">1.5.1.3</ecNumber>
    </recommendedName>
</protein>
<dbReference type="PROSITE" id="PS00075">
    <property type="entry name" value="DHFR_1"/>
    <property type="match status" value="1"/>
</dbReference>
<dbReference type="EC" id="1.5.1.3" evidence="3 7"/>
<dbReference type="PANTHER" id="PTHR48069:SF3">
    <property type="entry name" value="DIHYDROFOLATE REDUCTASE"/>
    <property type="match status" value="1"/>
</dbReference>
<dbReference type="Gene3D" id="3.40.430.10">
    <property type="entry name" value="Dihydrofolate Reductase, subunit A"/>
    <property type="match status" value="1"/>
</dbReference>
<name>A0ABP9CMX3_9ACTN</name>
<proteinExistence type="inferred from homology"/>
<evidence type="ECO:0000256" key="2">
    <source>
        <dbReference type="ARBA" id="ARBA00009539"/>
    </source>
</evidence>
<dbReference type="EMBL" id="BAABKQ010000001">
    <property type="protein sequence ID" value="GAA4810753.1"/>
    <property type="molecule type" value="Genomic_DNA"/>
</dbReference>
<reference evidence="11" key="1">
    <citation type="journal article" date="2019" name="Int. J. Syst. Evol. Microbiol.">
        <title>The Global Catalogue of Microorganisms (GCM) 10K type strain sequencing project: providing services to taxonomists for standard genome sequencing and annotation.</title>
        <authorList>
            <consortium name="The Broad Institute Genomics Platform"/>
            <consortium name="The Broad Institute Genome Sequencing Center for Infectious Disease"/>
            <person name="Wu L."/>
            <person name="Ma J."/>
        </authorList>
    </citation>
    <scope>NUCLEOTIDE SEQUENCE [LARGE SCALE GENOMIC DNA]</scope>
    <source>
        <strain evidence="11">JCM 18542</strain>
    </source>
</reference>
<dbReference type="RefSeq" id="WP_200174189.1">
    <property type="nucleotide sequence ID" value="NZ_BAABKQ010000001.1"/>
</dbReference>
<dbReference type="InterPro" id="IPR024072">
    <property type="entry name" value="DHFR-like_dom_sf"/>
</dbReference>
<dbReference type="PIRSF" id="PIRSF000194">
    <property type="entry name" value="DHFR"/>
    <property type="match status" value="1"/>
</dbReference>
<dbReference type="InterPro" id="IPR012259">
    <property type="entry name" value="DHFR"/>
</dbReference>
<comment type="function">
    <text evidence="7">Key enzyme in folate metabolism. Catalyzes an essential reaction for de novo glycine and purine synthesis, and for DNA precursor synthesis.</text>
</comment>
<dbReference type="Pfam" id="PF00186">
    <property type="entry name" value="DHFR_1"/>
    <property type="match status" value="1"/>
</dbReference>
<dbReference type="InterPro" id="IPR017925">
    <property type="entry name" value="DHFR_CS"/>
</dbReference>
<dbReference type="PRINTS" id="PR00070">
    <property type="entry name" value="DHFR"/>
</dbReference>
<comment type="caution">
    <text evidence="10">The sequence shown here is derived from an EMBL/GenBank/DDBJ whole genome shotgun (WGS) entry which is preliminary data.</text>
</comment>
<evidence type="ECO:0000313" key="10">
    <source>
        <dbReference type="EMBL" id="GAA4810753.1"/>
    </source>
</evidence>
<dbReference type="SUPFAM" id="SSF53597">
    <property type="entry name" value="Dihydrofolate reductase-like"/>
    <property type="match status" value="1"/>
</dbReference>
<evidence type="ECO:0000256" key="6">
    <source>
        <dbReference type="ARBA" id="ARBA00023002"/>
    </source>
</evidence>
<accession>A0ABP9CMX3</accession>
<evidence type="ECO:0000256" key="3">
    <source>
        <dbReference type="ARBA" id="ARBA00012856"/>
    </source>
</evidence>
<evidence type="ECO:0000259" key="9">
    <source>
        <dbReference type="PROSITE" id="PS51330"/>
    </source>
</evidence>
<keyword evidence="4 7" id="KW-0554">One-carbon metabolism</keyword>
<evidence type="ECO:0000256" key="5">
    <source>
        <dbReference type="ARBA" id="ARBA00022857"/>
    </source>
</evidence>
<evidence type="ECO:0000313" key="11">
    <source>
        <dbReference type="Proteomes" id="UP001500839"/>
    </source>
</evidence>
<evidence type="ECO:0000256" key="4">
    <source>
        <dbReference type="ARBA" id="ARBA00022563"/>
    </source>
</evidence>
<comment type="pathway">
    <text evidence="1 7">Cofactor biosynthesis; tetrahydrofolate biosynthesis; 5,6,7,8-tetrahydrofolate from 7,8-dihydrofolate: step 1/1.</text>
</comment>
<comment type="similarity">
    <text evidence="2 7 8">Belongs to the dihydrofolate reductase family.</text>
</comment>